<dbReference type="CDD" id="cd13124">
    <property type="entry name" value="MATE_SpoVB_like"/>
    <property type="match status" value="1"/>
</dbReference>
<feature type="transmembrane region" description="Helical" evidence="6">
    <location>
        <begin position="232"/>
        <end position="253"/>
    </location>
</feature>
<feature type="transmembrane region" description="Helical" evidence="6">
    <location>
        <begin position="439"/>
        <end position="456"/>
    </location>
</feature>
<dbReference type="NCBIfam" id="TIGR02900">
    <property type="entry name" value="spore_V_B"/>
    <property type="match status" value="1"/>
</dbReference>
<comment type="caution">
    <text evidence="7">The sequence shown here is derived from an EMBL/GenBank/DDBJ whole genome shotgun (WGS) entry which is preliminary data.</text>
</comment>
<proteinExistence type="predicted"/>
<dbReference type="InterPro" id="IPR024923">
    <property type="entry name" value="PG_synth_SpoVB"/>
</dbReference>
<feature type="transmembrane region" description="Helical" evidence="6">
    <location>
        <begin position="408"/>
        <end position="427"/>
    </location>
</feature>
<dbReference type="PANTHER" id="PTHR30250">
    <property type="entry name" value="PST FAMILY PREDICTED COLANIC ACID TRANSPORTER"/>
    <property type="match status" value="1"/>
</dbReference>
<dbReference type="InterPro" id="IPR014249">
    <property type="entry name" value="Spore_V_B"/>
</dbReference>
<feature type="transmembrane region" description="Helical" evidence="6">
    <location>
        <begin position="561"/>
        <end position="583"/>
    </location>
</feature>
<keyword evidence="4 6" id="KW-1133">Transmembrane helix</keyword>
<feature type="transmembrane region" description="Helical" evidence="6">
    <location>
        <begin position="537"/>
        <end position="555"/>
    </location>
</feature>
<dbReference type="EMBL" id="MWPS01000026">
    <property type="protein sequence ID" value="OPG15933.1"/>
    <property type="molecule type" value="Genomic_DNA"/>
</dbReference>
<dbReference type="Pfam" id="PF01943">
    <property type="entry name" value="Polysacc_synt"/>
    <property type="match status" value="1"/>
</dbReference>
<keyword evidence="3 6" id="KW-0812">Transmembrane</keyword>
<feature type="transmembrane region" description="Helical" evidence="6">
    <location>
        <begin position="477"/>
        <end position="495"/>
    </location>
</feature>
<dbReference type="Proteomes" id="UP000190229">
    <property type="component" value="Unassembled WGS sequence"/>
</dbReference>
<name>A0A1V4ESL8_9BACL</name>
<protein>
    <submittedName>
        <fullName evidence="7">Stage V sporulation protein B</fullName>
    </submittedName>
</protein>
<accession>A0A1V4ESL8</accession>
<dbReference type="GO" id="GO:0005886">
    <property type="term" value="C:plasma membrane"/>
    <property type="evidence" value="ECO:0007669"/>
    <property type="project" value="UniProtKB-SubCell"/>
</dbReference>
<comment type="subcellular location">
    <subcellularLocation>
        <location evidence="1">Cell membrane</location>
        <topology evidence="1">Multi-pass membrane protein</topology>
    </subcellularLocation>
</comment>
<sequence length="612" mass="66782">MSAHYSERFLIWEVCFCIKEEPQTSTCSSIIDLAKATPGLTLSLGAYAQWTATPRRSVLLFVSAHSPPIDLASRRLLVKRQSFIAGTSILIAASLITRLLGFVYRIALTRLIGPEGIGLFQMVFPILTLVLTIVTAGMGIAISKLVAESLVTGDRTRIRRVMRYSFFITSIMAVMFTWVMLRYGKTISLHMYTDKRAYYPLITLTPVIGIIAISSVLRGYFQGLQQMSVPSVASIIETLIRIIGVWIIAALSLKKGIEYAAAGVSAGMILGELAGCLYMYYAYRRYASVKKLDLPTPTAKPLANTSGERPAQTMRALLQIALPVTFSRLIGSIAFALEPILVMRALLTAGLTATASTKLYGAYSGMAIPLLVFPTVFTYSLAVQLVPSISEAVASGRRGTVARRLTQSFRVTALIGFPTSLMLLQYATPLCTVIYAQPQVGHILAIMAPSGFLLYLQGPLSGILQGINRASTAMRNSLIGSGFKLLIIYMFASNPSVNINAVAWSLTIAVSLTTILHMISVHRAIGFYVDPRDTAKTLLCTVLMGVSMHMLWPIYQTVMSRSIALSALLFTGFFIYLILLLLTRTITANTLARLPGVGRPLSRVARLIPFSR</sequence>
<organism evidence="7 8">
    <name type="scientific">Ferroacidibacillus organovorans</name>
    <dbReference type="NCBI Taxonomy" id="1765683"/>
    <lineage>
        <taxon>Bacteria</taxon>
        <taxon>Bacillati</taxon>
        <taxon>Bacillota</taxon>
        <taxon>Bacilli</taxon>
        <taxon>Bacillales</taxon>
        <taxon>Alicyclobacillaceae</taxon>
        <taxon>Ferroacidibacillus</taxon>
    </lineage>
</organism>
<gene>
    <name evidence="7" type="ORF">B2M26_10075</name>
</gene>
<reference evidence="7 8" key="1">
    <citation type="submission" date="2017-02" db="EMBL/GenBank/DDBJ databases">
        <title>Draft genome of Acidibacillus ferrooxidans Huett2.</title>
        <authorList>
            <person name="Schopf S."/>
        </authorList>
    </citation>
    <scope>NUCLEOTIDE SEQUENCE [LARGE SCALE GENOMIC DNA]</scope>
    <source>
        <strain evidence="7 8">Huett2</strain>
    </source>
</reference>
<dbReference type="InterPro" id="IPR002797">
    <property type="entry name" value="Polysacc_synth"/>
</dbReference>
<feature type="transmembrane region" description="Helical" evidence="6">
    <location>
        <begin position="201"/>
        <end position="220"/>
    </location>
</feature>
<keyword evidence="5 6" id="KW-0472">Membrane</keyword>
<evidence type="ECO:0000256" key="1">
    <source>
        <dbReference type="ARBA" id="ARBA00004651"/>
    </source>
</evidence>
<dbReference type="PANTHER" id="PTHR30250:SF24">
    <property type="entry name" value="STAGE V SPORULATION PROTEIN B"/>
    <property type="match status" value="1"/>
</dbReference>
<evidence type="ECO:0000256" key="5">
    <source>
        <dbReference type="ARBA" id="ARBA00023136"/>
    </source>
</evidence>
<feature type="transmembrane region" description="Helical" evidence="6">
    <location>
        <begin position="366"/>
        <end position="387"/>
    </location>
</feature>
<keyword evidence="2" id="KW-1003">Cell membrane</keyword>
<keyword evidence="8" id="KW-1185">Reference proteome</keyword>
<dbReference type="AlphaFoldDB" id="A0A1V4ESL8"/>
<dbReference type="OrthoDB" id="9775950at2"/>
<feature type="transmembrane region" description="Helical" evidence="6">
    <location>
        <begin position="316"/>
        <end position="337"/>
    </location>
</feature>
<feature type="transmembrane region" description="Helical" evidence="6">
    <location>
        <begin position="501"/>
        <end position="525"/>
    </location>
</feature>
<feature type="transmembrane region" description="Helical" evidence="6">
    <location>
        <begin position="164"/>
        <end position="181"/>
    </location>
</feature>
<dbReference type="PIRSF" id="PIRSF038958">
    <property type="entry name" value="PG_synth_SpoVB"/>
    <property type="match status" value="1"/>
</dbReference>
<evidence type="ECO:0000313" key="8">
    <source>
        <dbReference type="Proteomes" id="UP000190229"/>
    </source>
</evidence>
<evidence type="ECO:0000256" key="3">
    <source>
        <dbReference type="ARBA" id="ARBA00022692"/>
    </source>
</evidence>
<feature type="transmembrane region" description="Helical" evidence="6">
    <location>
        <begin position="83"/>
        <end position="107"/>
    </location>
</feature>
<evidence type="ECO:0000256" key="4">
    <source>
        <dbReference type="ARBA" id="ARBA00022989"/>
    </source>
</evidence>
<evidence type="ECO:0000256" key="6">
    <source>
        <dbReference type="SAM" id="Phobius"/>
    </source>
</evidence>
<evidence type="ECO:0000313" key="7">
    <source>
        <dbReference type="EMBL" id="OPG15933.1"/>
    </source>
</evidence>
<dbReference type="InterPro" id="IPR050833">
    <property type="entry name" value="Poly_Biosynth_Transport"/>
</dbReference>
<feature type="transmembrane region" description="Helical" evidence="6">
    <location>
        <begin position="259"/>
        <end position="281"/>
    </location>
</feature>
<evidence type="ECO:0000256" key="2">
    <source>
        <dbReference type="ARBA" id="ARBA00022475"/>
    </source>
</evidence>
<feature type="transmembrane region" description="Helical" evidence="6">
    <location>
        <begin position="119"/>
        <end position="143"/>
    </location>
</feature>